<proteinExistence type="predicted"/>
<evidence type="ECO:0000313" key="3">
    <source>
        <dbReference type="EMBL" id="KAL2633779.1"/>
    </source>
</evidence>
<evidence type="ECO:0000259" key="2">
    <source>
        <dbReference type="PROSITE" id="PS50164"/>
    </source>
</evidence>
<dbReference type="InterPro" id="IPR035901">
    <property type="entry name" value="GIY-YIG_endonuc_sf"/>
</dbReference>
<feature type="compositionally biased region" description="Low complexity" evidence="1">
    <location>
        <begin position="230"/>
        <end position="244"/>
    </location>
</feature>
<feature type="compositionally biased region" description="Polar residues" evidence="1">
    <location>
        <begin position="270"/>
        <end position="292"/>
    </location>
</feature>
<dbReference type="Proteomes" id="UP001605036">
    <property type="component" value="Unassembled WGS sequence"/>
</dbReference>
<dbReference type="InterPro" id="IPR050381">
    <property type="entry name" value="SLX1_endonuclease"/>
</dbReference>
<evidence type="ECO:0000313" key="4">
    <source>
        <dbReference type="Proteomes" id="UP001605036"/>
    </source>
</evidence>
<dbReference type="PROSITE" id="PS50164">
    <property type="entry name" value="GIY_YIG"/>
    <property type="match status" value="1"/>
</dbReference>
<feature type="region of interest" description="Disordered" evidence="1">
    <location>
        <begin position="189"/>
        <end position="377"/>
    </location>
</feature>
<comment type="caution">
    <text evidence="3">The sequence shown here is derived from an EMBL/GenBank/DDBJ whole genome shotgun (WGS) entry which is preliminary data.</text>
</comment>
<dbReference type="InterPro" id="IPR000305">
    <property type="entry name" value="GIY-YIG_endonuc"/>
</dbReference>
<dbReference type="EMBL" id="JBHFFA010000003">
    <property type="protein sequence ID" value="KAL2633779.1"/>
    <property type="molecule type" value="Genomic_DNA"/>
</dbReference>
<accession>A0ABD1YTL7</accession>
<feature type="region of interest" description="Disordered" evidence="1">
    <location>
        <begin position="146"/>
        <end position="168"/>
    </location>
</feature>
<gene>
    <name evidence="3" type="ORF">R1flu_005258</name>
</gene>
<feature type="compositionally biased region" description="Polar residues" evidence="1">
    <location>
        <begin position="196"/>
        <end position="208"/>
    </location>
</feature>
<protein>
    <recommendedName>
        <fullName evidence="2">GIY-YIG domain-containing protein</fullName>
    </recommendedName>
</protein>
<feature type="compositionally biased region" description="Basic residues" evidence="1">
    <location>
        <begin position="220"/>
        <end position="229"/>
    </location>
</feature>
<dbReference type="Gene3D" id="3.40.1440.10">
    <property type="entry name" value="GIY-YIG endonuclease"/>
    <property type="match status" value="1"/>
</dbReference>
<sequence>MTHACYLLRSLNPRFRTRFYIGCTVDPRRRLRQHNGELAQGARLTKEKRPWEMVLCVYGFPSHVAALQFEWAWQHPLKSLAVREAAGGMPSLKGVPGMVRLVCTMVTLSEWQSLNLTIQFITSAYLQHRHGAPPLPPQMRLFVAPLNSLPGKDTDDEGDDLSVCPDTLSQNDLLEEDYDLNTVTSPLTRAVPSEPIASSSVGAQSTNPEGRVRSPPSGKLKGKKSRRSKGSSQSSSGQAEPQQGEKLAGRLSPVRPTKIFDWSEYDDWNRTVTSGLSSSSDACAVNSQTGSSDPEIDLDNLSLRSSYVGMSPQPNGSPCTDGSELGEAVKIGPLDSHKPVRGRPASYASEEQDAEPLCRDEEDQDAGQDKRRASYMPAIDDVSNILKGTGSVADKEGTSEISLSGGSRANSSCLEIKDRDFSVSKQDSGGSDSDIEEITPEEFRPVQRRLRPLATGGRHGRQLDAAANDCWDTSSTGGVSSGNDNQQDAVVKKLSVCRPSFSVMTRMTCKKYLSASSIEAGYQGRHYQQASEGKRTPVSIKCRGGRLLNIVEKVDSSTCQPRVSRRYPGVKEGSP</sequence>
<organism evidence="3 4">
    <name type="scientific">Riccia fluitans</name>
    <dbReference type="NCBI Taxonomy" id="41844"/>
    <lineage>
        <taxon>Eukaryota</taxon>
        <taxon>Viridiplantae</taxon>
        <taxon>Streptophyta</taxon>
        <taxon>Embryophyta</taxon>
        <taxon>Marchantiophyta</taxon>
        <taxon>Marchantiopsida</taxon>
        <taxon>Marchantiidae</taxon>
        <taxon>Marchantiales</taxon>
        <taxon>Ricciaceae</taxon>
        <taxon>Riccia</taxon>
    </lineage>
</organism>
<feature type="compositionally biased region" description="Acidic residues" evidence="1">
    <location>
        <begin position="350"/>
        <end position="366"/>
    </location>
</feature>
<feature type="region of interest" description="Disordered" evidence="1">
    <location>
        <begin position="389"/>
        <end position="440"/>
    </location>
</feature>
<feature type="domain" description="GIY-YIG" evidence="2">
    <location>
        <begin position="1"/>
        <end position="83"/>
    </location>
</feature>
<name>A0ABD1YTL7_9MARC</name>
<evidence type="ECO:0000256" key="1">
    <source>
        <dbReference type="SAM" id="MobiDB-lite"/>
    </source>
</evidence>
<reference evidence="3 4" key="1">
    <citation type="submission" date="2024-09" db="EMBL/GenBank/DDBJ databases">
        <title>Chromosome-scale assembly of Riccia fluitans.</title>
        <authorList>
            <person name="Paukszto L."/>
            <person name="Sawicki J."/>
            <person name="Karawczyk K."/>
            <person name="Piernik-Szablinska J."/>
            <person name="Szczecinska M."/>
            <person name="Mazdziarz M."/>
        </authorList>
    </citation>
    <scope>NUCLEOTIDE SEQUENCE [LARGE SCALE GENOMIC DNA]</scope>
    <source>
        <strain evidence="3">Rf_01</strain>
        <tissue evidence="3">Aerial parts of the thallus</tissue>
    </source>
</reference>
<dbReference type="PANTHER" id="PTHR20208">
    <property type="entry name" value="STRUCTURE-SPECIFIC ENDONUCLEASE SUBUNIT SLX1"/>
    <property type="match status" value="1"/>
</dbReference>
<dbReference type="PANTHER" id="PTHR20208:SF10">
    <property type="entry name" value="STRUCTURE-SPECIFIC ENDONUCLEASE SUBUNIT SLX1"/>
    <property type="match status" value="1"/>
</dbReference>
<keyword evidence="4" id="KW-1185">Reference proteome</keyword>
<dbReference type="CDD" id="cd10455">
    <property type="entry name" value="GIY-YIG_SLX1"/>
    <property type="match status" value="1"/>
</dbReference>
<dbReference type="Pfam" id="PF01541">
    <property type="entry name" value="GIY-YIG"/>
    <property type="match status" value="1"/>
</dbReference>
<feature type="compositionally biased region" description="Polar residues" evidence="1">
    <location>
        <begin position="399"/>
        <end position="413"/>
    </location>
</feature>
<dbReference type="AlphaFoldDB" id="A0ABD1YTL7"/>